<dbReference type="EMBL" id="BK015926">
    <property type="protein sequence ID" value="DAF85393.1"/>
    <property type="molecule type" value="Genomic_DNA"/>
</dbReference>
<proteinExistence type="predicted"/>
<evidence type="ECO:0000256" key="1">
    <source>
        <dbReference type="SAM" id="MobiDB-lite"/>
    </source>
</evidence>
<reference evidence="2" key="1">
    <citation type="journal article" date="2021" name="Proc. Natl. Acad. Sci. U.S.A.">
        <title>A Catalog of Tens of Thousands of Viruses from Human Metagenomes Reveals Hidden Associations with Chronic Diseases.</title>
        <authorList>
            <person name="Tisza M.J."/>
            <person name="Buck C.B."/>
        </authorList>
    </citation>
    <scope>NUCLEOTIDE SEQUENCE</scope>
    <source>
        <strain evidence="2">Ctzm5103</strain>
    </source>
</reference>
<organism evidence="2">
    <name type="scientific">Siphoviridae sp. ctzm5103</name>
    <dbReference type="NCBI Taxonomy" id="2825750"/>
    <lineage>
        <taxon>Viruses</taxon>
        <taxon>Duplodnaviria</taxon>
        <taxon>Heunggongvirae</taxon>
        <taxon>Uroviricota</taxon>
        <taxon>Caudoviricetes</taxon>
    </lineage>
</organism>
<sequence>MFEKIRGFFMNILNYFHTYKIEELTGVETNITSEMYRKITLWADMMNNHAPWNAEAKPCGILPQIAGRLNYFVTREIGLDVENEAIKKPMKHLNANIGKVVEYITFTGAGLLRPIYAANKLQYEIIPLGNYLPTKYDFDGTLTGAIILKQIITTKKAFILCEIHDFDGISHKVTNKLYENTDGNLRQVPLTACEQTAEITPEYTWNNCGRPMIIEYRSSVTNKIDGSNVPVALINDAVDLIEKADRQFARMDWEQEAGEKRIFADRDMFTKRTSRNGETDSVVLSKSLNKLIQKIDGDGSGNSEKIHEYSPELRTTAQNEYLQQVFRRIELTLNVGKGTVSDAESVQQTATQYSGGRQELFAIVDKIEDEIAEKYEATALVFAYMAAAYGLPDAPAGTAKPEELYTIKWNDDQTRKDIQQAKQTALQEISAGVLNKWEYRRDFYGEDEAAAKANVPPEPVAASPFDLM</sequence>
<feature type="region of interest" description="Disordered" evidence="1">
    <location>
        <begin position="448"/>
        <end position="468"/>
    </location>
</feature>
<protein>
    <submittedName>
        <fullName evidence="2">Portal protein</fullName>
    </submittedName>
</protein>
<accession>A0A8S5TT58</accession>
<name>A0A8S5TT58_9CAUD</name>
<evidence type="ECO:0000313" key="2">
    <source>
        <dbReference type="EMBL" id="DAF85393.1"/>
    </source>
</evidence>